<keyword evidence="4 7" id="KW-0812">Transmembrane</keyword>
<reference evidence="9 10" key="1">
    <citation type="journal article" date="2016" name="Proc. Natl. Acad. Sci. U.S.A.">
        <title>Lipid metabolic changes in an early divergent fungus govern the establishment of a mutualistic symbiosis with endobacteria.</title>
        <authorList>
            <person name="Lastovetsky O.A."/>
            <person name="Gaspar M.L."/>
            <person name="Mondo S.J."/>
            <person name="LaButti K.M."/>
            <person name="Sandor L."/>
            <person name="Grigoriev I.V."/>
            <person name="Henry S.A."/>
            <person name="Pawlowska T.E."/>
        </authorList>
    </citation>
    <scope>NUCLEOTIDE SEQUENCE [LARGE SCALE GENOMIC DNA]</scope>
    <source>
        <strain evidence="9 10">ATCC 52813</strain>
    </source>
</reference>
<keyword evidence="5 7" id="KW-1133">Transmembrane helix</keyword>
<evidence type="ECO:0000313" key="10">
    <source>
        <dbReference type="Proteomes" id="UP000242254"/>
    </source>
</evidence>
<dbReference type="EMBL" id="KZ303843">
    <property type="protein sequence ID" value="PHZ16748.1"/>
    <property type="molecule type" value="Genomic_DNA"/>
</dbReference>
<evidence type="ECO:0000256" key="7">
    <source>
        <dbReference type="RuleBase" id="RU363073"/>
    </source>
</evidence>
<dbReference type="RefSeq" id="XP_023470456.1">
    <property type="nucleotide sequence ID" value="XM_023606183.1"/>
</dbReference>
<feature type="transmembrane region" description="Helical" evidence="7">
    <location>
        <begin position="93"/>
        <end position="112"/>
    </location>
</feature>
<feature type="transmembrane region" description="Helical" evidence="7">
    <location>
        <begin position="366"/>
        <end position="385"/>
    </location>
</feature>
<dbReference type="GO" id="GO:0022857">
    <property type="term" value="F:transmembrane transporter activity"/>
    <property type="evidence" value="ECO:0007669"/>
    <property type="project" value="InterPro"/>
</dbReference>
<evidence type="ECO:0000256" key="6">
    <source>
        <dbReference type="ARBA" id="ARBA00023136"/>
    </source>
</evidence>
<keyword evidence="10" id="KW-1185">Reference proteome</keyword>
<comment type="function">
    <text evidence="7">Vacuolar effluxer which mediate the efflux of amino acids resulting from autophagic degradation. The release of autophagic amino acids allows the maintenance of protein synthesis and viability during nitrogen starvation.</text>
</comment>
<dbReference type="GO" id="GO:0012505">
    <property type="term" value="C:endomembrane system"/>
    <property type="evidence" value="ECO:0007669"/>
    <property type="project" value="UniProtKB-SubCell"/>
</dbReference>
<dbReference type="InterPro" id="IPR024671">
    <property type="entry name" value="Atg22-like"/>
</dbReference>
<proteinExistence type="inferred from homology"/>
<feature type="transmembrane region" description="Helical" evidence="7">
    <location>
        <begin position="237"/>
        <end position="259"/>
    </location>
</feature>
<evidence type="ECO:0000256" key="1">
    <source>
        <dbReference type="ARBA" id="ARBA00004127"/>
    </source>
</evidence>
<dbReference type="GO" id="GO:0005774">
    <property type="term" value="C:vacuolar membrane"/>
    <property type="evidence" value="ECO:0007669"/>
    <property type="project" value="UniProtKB-SubCell"/>
</dbReference>
<keyword evidence="7" id="KW-0072">Autophagy</keyword>
<dbReference type="GeneID" id="35437173"/>
<accession>A0A2G4T6W8</accession>
<evidence type="ECO:0000256" key="4">
    <source>
        <dbReference type="ARBA" id="ARBA00022692"/>
    </source>
</evidence>
<feature type="transmembrane region" description="Helical" evidence="7">
    <location>
        <begin position="397"/>
        <end position="414"/>
    </location>
</feature>
<comment type="similarity">
    <text evidence="2 7">Belongs to the ATG22 family.</text>
</comment>
<dbReference type="PROSITE" id="PS50850">
    <property type="entry name" value="MFS"/>
    <property type="match status" value="1"/>
</dbReference>
<feature type="transmembrane region" description="Helical" evidence="7">
    <location>
        <begin position="464"/>
        <end position="483"/>
    </location>
</feature>
<protein>
    <recommendedName>
        <fullName evidence="7">Autophagy-related protein</fullName>
    </recommendedName>
</protein>
<keyword evidence="7" id="KW-0926">Vacuole</keyword>
<keyword evidence="6 7" id="KW-0472">Membrane</keyword>
<comment type="subcellular location">
    <subcellularLocation>
        <location evidence="1">Endomembrane system</location>
        <topology evidence="1">Multi-pass membrane protein</topology>
    </subcellularLocation>
    <subcellularLocation>
        <location evidence="7">Vacuole membrane</location>
        <topology evidence="7">Multi-pass membrane protein</topology>
    </subcellularLocation>
</comment>
<evidence type="ECO:0000256" key="5">
    <source>
        <dbReference type="ARBA" id="ARBA00022989"/>
    </source>
</evidence>
<evidence type="ECO:0000259" key="8">
    <source>
        <dbReference type="PROSITE" id="PS50850"/>
    </source>
</evidence>
<dbReference type="InterPro" id="IPR020846">
    <property type="entry name" value="MFS_dom"/>
</dbReference>
<feature type="transmembrane region" description="Helical" evidence="7">
    <location>
        <begin position="430"/>
        <end position="452"/>
    </location>
</feature>
<feature type="transmembrane region" description="Helical" evidence="7">
    <location>
        <begin position="200"/>
        <end position="225"/>
    </location>
</feature>
<dbReference type="STRING" id="1340429.A0A2G4T6W8"/>
<dbReference type="SUPFAM" id="SSF103473">
    <property type="entry name" value="MFS general substrate transporter"/>
    <property type="match status" value="1"/>
</dbReference>
<dbReference type="Pfam" id="PF11700">
    <property type="entry name" value="ATG22"/>
    <property type="match status" value="1"/>
</dbReference>
<gene>
    <name evidence="9" type="ORF">RHIMIDRAFT_197226</name>
</gene>
<dbReference type="PANTHER" id="PTHR23519:SF4">
    <property type="entry name" value="AUTOPHAGY-RELATED PROTEIN"/>
    <property type="match status" value="1"/>
</dbReference>
<keyword evidence="3 7" id="KW-0813">Transport</keyword>
<evidence type="ECO:0000256" key="2">
    <source>
        <dbReference type="ARBA" id="ARBA00006978"/>
    </source>
</evidence>
<dbReference type="InterPro" id="IPR050495">
    <property type="entry name" value="ATG22/LtaA_families"/>
</dbReference>
<dbReference type="Proteomes" id="UP000242254">
    <property type="component" value="Unassembled WGS sequence"/>
</dbReference>
<feature type="transmembrane region" description="Helical" evidence="7">
    <location>
        <begin position="124"/>
        <end position="144"/>
    </location>
</feature>
<dbReference type="GO" id="GO:0006865">
    <property type="term" value="P:amino acid transport"/>
    <property type="evidence" value="ECO:0007669"/>
    <property type="project" value="UniProtKB-KW"/>
</dbReference>
<name>A0A2G4T6W8_RHIZD</name>
<dbReference type="PANTHER" id="PTHR23519">
    <property type="entry name" value="AUTOPHAGY-RELATED PROTEIN 22"/>
    <property type="match status" value="1"/>
</dbReference>
<keyword evidence="7" id="KW-0029">Amino-acid transport</keyword>
<dbReference type="Gene3D" id="1.20.1250.20">
    <property type="entry name" value="MFS general substrate transporter like domains"/>
    <property type="match status" value="2"/>
</dbReference>
<evidence type="ECO:0000313" key="9">
    <source>
        <dbReference type="EMBL" id="PHZ16748.1"/>
    </source>
</evidence>
<dbReference type="GO" id="GO:0006914">
    <property type="term" value="P:autophagy"/>
    <property type="evidence" value="ECO:0007669"/>
    <property type="project" value="UniProtKB-KW"/>
</dbReference>
<feature type="transmembrane region" description="Helical" evidence="7">
    <location>
        <begin position="156"/>
        <end position="179"/>
    </location>
</feature>
<feature type="domain" description="Major facilitator superfamily (MFS) profile" evidence="8">
    <location>
        <begin position="296"/>
        <end position="510"/>
    </location>
</feature>
<feature type="transmembrane region" description="Helical" evidence="7">
    <location>
        <begin position="297"/>
        <end position="315"/>
    </location>
</feature>
<dbReference type="InterPro" id="IPR036259">
    <property type="entry name" value="MFS_trans_sf"/>
</dbReference>
<dbReference type="AlphaFoldDB" id="A0A2G4T6W8"/>
<feature type="transmembrane region" description="Helical" evidence="7">
    <location>
        <begin position="335"/>
        <end position="354"/>
    </location>
</feature>
<sequence length="510" mass="56447">MTSSVDKSSISVKENVTRNDEQPLTSRAELWSYYLYYNGNNGYTIYSYMPVILQYLAYRGGFNPETNGPCDIQDALKPCNVHWLSSSVPVSSMLLYVQAIAFSIQLLLFTTFGSLADYGRWNRYILFTATVISCLFQALPIVLINDDGSHWPLMMAVMIIGLIAYGATLVFYAAVFPILSDNLPAVREKGEDPEKWRNHVSTISTTWSNVGFVIVSGILAGVSFVQYNGGDLGDAPMYNFIGTVFCAGFLALNAIPYFITMPKGRKGPPLPPNSHYLTLGWTSIFEALKEAKKLRYLFMYLIAYFMFSDGVSTISQMQGIIQGQLTSFSAKEGTLMGLVSAITSIMGCLMFLWIAKFFKLKTKTSLLIIMATTGLVAVWGSFGIAFDNFGIKTKSELWVLSVWSGIFIAPIWAWQQTMLAELIPKGKENLFFGLFGVVNKASSWIGPVVIGAITEATSSIWKGWPFVLGLFCAAILIVIFIDVDKAKQEALDYNARNCVQDTSSDTKLDA</sequence>
<evidence type="ECO:0000256" key="3">
    <source>
        <dbReference type="ARBA" id="ARBA00022448"/>
    </source>
</evidence>
<organism evidence="9 10">
    <name type="scientific">Rhizopus microsporus ATCC 52813</name>
    <dbReference type="NCBI Taxonomy" id="1340429"/>
    <lineage>
        <taxon>Eukaryota</taxon>
        <taxon>Fungi</taxon>
        <taxon>Fungi incertae sedis</taxon>
        <taxon>Mucoromycota</taxon>
        <taxon>Mucoromycotina</taxon>
        <taxon>Mucoromycetes</taxon>
        <taxon>Mucorales</taxon>
        <taxon>Mucorineae</taxon>
        <taxon>Rhizopodaceae</taxon>
        <taxon>Rhizopus</taxon>
    </lineage>
</organism>